<evidence type="ECO:0000313" key="3">
    <source>
        <dbReference type="EMBL" id="RLL48596.1"/>
    </source>
</evidence>
<sequence length="179" mass="19469">MIKSRQGFTLIEVMFVAVIITIIAAIAFPSYQAYVRKAAESGVTQEMLKISELLEKHKAKNFTYKCFDLQDYYGGSVNNLTTVNYPMNAVGSDIQYTLSLVDAGANNQVLADGTCEDPDADPDNMGAAQQWAIIATKNPLNLLVKDKASNFLITSQGIRCKNTAGNITRTGCGTGAEQW</sequence>
<dbReference type="Proteomes" id="UP000273105">
    <property type="component" value="Unassembled WGS sequence"/>
</dbReference>
<accession>A0ABX9U810</accession>
<keyword evidence="2" id="KW-1133">Transmembrane helix</keyword>
<keyword evidence="2" id="KW-0812">Transmembrane</keyword>
<dbReference type="PRINTS" id="PR00813">
    <property type="entry name" value="BCTERIALGSPG"/>
</dbReference>
<name>A0ABX9U810_9GAMM</name>
<feature type="transmembrane region" description="Helical" evidence="2">
    <location>
        <begin position="7"/>
        <end position="28"/>
    </location>
</feature>
<gene>
    <name evidence="3" type="ORF">D9K79_05210</name>
</gene>
<dbReference type="RefSeq" id="WP_121531486.1">
    <property type="nucleotide sequence ID" value="NZ_RCHE01000008.1"/>
</dbReference>
<dbReference type="PROSITE" id="PS00409">
    <property type="entry name" value="PROKAR_NTER_METHYL"/>
    <property type="match status" value="1"/>
</dbReference>
<dbReference type="SUPFAM" id="SSF54523">
    <property type="entry name" value="Pili subunits"/>
    <property type="match status" value="1"/>
</dbReference>
<proteinExistence type="predicted"/>
<protein>
    <submittedName>
        <fullName evidence="3">Prepilin-type N-terminal cleavage/methylation domain-containing protein</fullName>
    </submittedName>
</protein>
<evidence type="ECO:0000256" key="1">
    <source>
        <dbReference type="ARBA" id="ARBA00022481"/>
    </source>
</evidence>
<organism evidence="3 4">
    <name type="scientific">Acinetobacter cumulans</name>
    <dbReference type="NCBI Taxonomy" id="2136182"/>
    <lineage>
        <taxon>Bacteria</taxon>
        <taxon>Pseudomonadati</taxon>
        <taxon>Pseudomonadota</taxon>
        <taxon>Gammaproteobacteria</taxon>
        <taxon>Moraxellales</taxon>
        <taxon>Moraxellaceae</taxon>
        <taxon>Acinetobacter</taxon>
    </lineage>
</organism>
<dbReference type="Pfam" id="PF07963">
    <property type="entry name" value="N_methyl"/>
    <property type="match status" value="1"/>
</dbReference>
<comment type="caution">
    <text evidence="3">The sequence shown here is derived from an EMBL/GenBank/DDBJ whole genome shotgun (WGS) entry which is preliminary data.</text>
</comment>
<reference evidence="3 4" key="1">
    <citation type="submission" date="2018-09" db="EMBL/GenBank/DDBJ databases">
        <title>The draft genome of Acinetobacter sp. strains.</title>
        <authorList>
            <person name="Qin J."/>
            <person name="Feng Y."/>
            <person name="Zong Z."/>
        </authorList>
    </citation>
    <scope>NUCLEOTIDE SEQUENCE [LARGE SCALE GENOMIC DNA]</scope>
    <source>
        <strain evidence="3 4">WCHAc060001</strain>
    </source>
</reference>
<evidence type="ECO:0000313" key="4">
    <source>
        <dbReference type="Proteomes" id="UP000273105"/>
    </source>
</evidence>
<dbReference type="InterPro" id="IPR012902">
    <property type="entry name" value="N_methyl_site"/>
</dbReference>
<keyword evidence="4" id="KW-1185">Reference proteome</keyword>
<dbReference type="InterPro" id="IPR045584">
    <property type="entry name" value="Pilin-like"/>
</dbReference>
<dbReference type="EMBL" id="RCHE01000008">
    <property type="protein sequence ID" value="RLL48596.1"/>
    <property type="molecule type" value="Genomic_DNA"/>
</dbReference>
<dbReference type="Gene3D" id="3.30.700.10">
    <property type="entry name" value="Glycoprotein, Type 4 Pilin"/>
    <property type="match status" value="1"/>
</dbReference>
<keyword evidence="2" id="KW-0472">Membrane</keyword>
<evidence type="ECO:0000256" key="2">
    <source>
        <dbReference type="SAM" id="Phobius"/>
    </source>
</evidence>
<dbReference type="NCBIfam" id="TIGR02532">
    <property type="entry name" value="IV_pilin_GFxxxE"/>
    <property type="match status" value="1"/>
</dbReference>
<keyword evidence="1" id="KW-0488">Methylation</keyword>
<dbReference type="InterPro" id="IPR000983">
    <property type="entry name" value="Bac_GSPG_pilin"/>
</dbReference>